<proteinExistence type="predicted"/>
<accession>A0A8S1X888</accession>
<dbReference type="Proteomes" id="UP000689195">
    <property type="component" value="Unassembled WGS sequence"/>
</dbReference>
<sequence>MAQTNSNSTSFNIQIIPYIGTKLINQHFKQQKLYIYNFQKIDYTKSLLGLSLKCQQNKVIQCLHDHYRFIIEQSQQKSRLIAIQKIKVEKYGCRTYFINDNVLQILARSERINICQ</sequence>
<comment type="caution">
    <text evidence="1">The sequence shown here is derived from an EMBL/GenBank/DDBJ whole genome shotgun (WGS) entry which is preliminary data.</text>
</comment>
<dbReference type="AlphaFoldDB" id="A0A8S1X888"/>
<gene>
    <name evidence="1" type="ORF">PPENT_87.1.T1120002</name>
</gene>
<organism evidence="1 2">
    <name type="scientific">Paramecium pentaurelia</name>
    <dbReference type="NCBI Taxonomy" id="43138"/>
    <lineage>
        <taxon>Eukaryota</taxon>
        <taxon>Sar</taxon>
        <taxon>Alveolata</taxon>
        <taxon>Ciliophora</taxon>
        <taxon>Intramacronucleata</taxon>
        <taxon>Oligohymenophorea</taxon>
        <taxon>Peniculida</taxon>
        <taxon>Parameciidae</taxon>
        <taxon>Paramecium</taxon>
    </lineage>
</organism>
<keyword evidence="2" id="KW-1185">Reference proteome</keyword>
<evidence type="ECO:0000313" key="2">
    <source>
        <dbReference type="Proteomes" id="UP000689195"/>
    </source>
</evidence>
<name>A0A8S1X888_9CILI</name>
<reference evidence="1" key="1">
    <citation type="submission" date="2021-01" db="EMBL/GenBank/DDBJ databases">
        <authorList>
            <consortium name="Genoscope - CEA"/>
            <person name="William W."/>
        </authorList>
    </citation>
    <scope>NUCLEOTIDE SEQUENCE</scope>
</reference>
<dbReference type="EMBL" id="CAJJDO010000112">
    <property type="protein sequence ID" value="CAD8196206.1"/>
    <property type="molecule type" value="Genomic_DNA"/>
</dbReference>
<protein>
    <submittedName>
        <fullName evidence="1">Uncharacterized protein</fullName>
    </submittedName>
</protein>
<evidence type="ECO:0000313" key="1">
    <source>
        <dbReference type="EMBL" id="CAD8196206.1"/>
    </source>
</evidence>